<feature type="compositionally biased region" description="Polar residues" evidence="1">
    <location>
        <begin position="165"/>
        <end position="175"/>
    </location>
</feature>
<evidence type="ECO:0000313" key="2">
    <source>
        <dbReference type="EMBL" id="AEY61125.1"/>
    </source>
</evidence>
<gene>
    <name evidence="2" type="ORF">ACCB11145</name>
</gene>
<evidence type="ECO:0000256" key="1">
    <source>
        <dbReference type="SAM" id="MobiDB-lite"/>
    </source>
</evidence>
<accession>V9IJA2</accession>
<protein>
    <submittedName>
        <fullName evidence="2">Stretchin-Mlck protein</fullName>
    </submittedName>
</protein>
<dbReference type="EMBL" id="JR049924">
    <property type="protein sequence ID" value="AEY61125.1"/>
    <property type="molecule type" value="mRNA"/>
</dbReference>
<dbReference type="AlphaFoldDB" id="V9IJA2"/>
<sequence length="186" mass="20877">MYADQLSEHVTEHNVIELPPMRFVKESSNSGNLLMEAVVIDVSPDYFVSAEDGDDLRTEADFEDVSIMDDVTRVFSSPEQDSRSSLKRSARYSLDEDDKPPIKPPRKKSSSSSKSEKSEKSQKIESESFHSAQRDEPFSPVSPMSPVSSLKQDDSDTFADALSSARLSISENQIQKGKRRHSREET</sequence>
<reference evidence="2" key="1">
    <citation type="submission" date="2011-11" db="EMBL/GenBank/DDBJ databases">
        <title>Decoding the brain transcriptome of the Eastern honeybee (Apis cerana) based on pyrosequencing.</title>
        <authorList>
            <person name="Sun L."/>
            <person name="Zheng H."/>
            <person name="Wang Y."/>
            <person name="Xie X."/>
            <person name="Zhu Y."/>
            <person name="Gu W."/>
            <person name="Wang S."/>
        </authorList>
    </citation>
    <scope>NUCLEOTIDE SEQUENCE</scope>
    <source>
        <tissue evidence="2">Brain</tissue>
    </source>
</reference>
<feature type="compositionally biased region" description="Basic and acidic residues" evidence="1">
    <location>
        <begin position="114"/>
        <end position="137"/>
    </location>
</feature>
<feature type="compositionally biased region" description="Basic residues" evidence="1">
    <location>
        <begin position="176"/>
        <end position="186"/>
    </location>
</feature>
<organism evidence="2">
    <name type="scientific">Apis cerana</name>
    <name type="common">Indian honeybee</name>
    <dbReference type="NCBI Taxonomy" id="7461"/>
    <lineage>
        <taxon>Eukaryota</taxon>
        <taxon>Metazoa</taxon>
        <taxon>Ecdysozoa</taxon>
        <taxon>Arthropoda</taxon>
        <taxon>Hexapoda</taxon>
        <taxon>Insecta</taxon>
        <taxon>Pterygota</taxon>
        <taxon>Neoptera</taxon>
        <taxon>Endopterygota</taxon>
        <taxon>Hymenoptera</taxon>
        <taxon>Apocrita</taxon>
        <taxon>Aculeata</taxon>
        <taxon>Apoidea</taxon>
        <taxon>Anthophila</taxon>
        <taxon>Apidae</taxon>
        <taxon>Apis</taxon>
    </lineage>
</organism>
<proteinExistence type="evidence at transcript level"/>
<feature type="compositionally biased region" description="Low complexity" evidence="1">
    <location>
        <begin position="138"/>
        <end position="149"/>
    </location>
</feature>
<feature type="region of interest" description="Disordered" evidence="1">
    <location>
        <begin position="72"/>
        <end position="186"/>
    </location>
</feature>
<name>V9IJA2_APICE</name>